<dbReference type="PIRSF" id="PIRSF006603">
    <property type="entry name" value="DinF"/>
    <property type="match status" value="1"/>
</dbReference>
<feature type="transmembrane region" description="Helical" evidence="7">
    <location>
        <begin position="134"/>
        <end position="154"/>
    </location>
</feature>
<keyword evidence="2" id="KW-0813">Transport</keyword>
<dbReference type="CDD" id="cd13134">
    <property type="entry name" value="MATE_like_8"/>
    <property type="match status" value="1"/>
</dbReference>
<feature type="transmembrane region" description="Helical" evidence="7">
    <location>
        <begin position="389"/>
        <end position="415"/>
    </location>
</feature>
<sequence length="452" mass="49645">MLINFKKDREFFKNLLILAIPIILQNFIGASLNLLDNLMIGSLGENAIASTGIANQYYMLYYNATNGIVMGAGIFMAQYWGKKDIKSIYKFMGISLLFSLITAILFVIGGVFFSENIMGIFTQEKIVSDLGKDYLAAVAPSYIFTSISLSFAMALRSAGYTKIPMYASLIGLIFNGILNYILIFGKFGAPALGVTGAALGTTVARLMEMSFILHTIYIRDKNIIAAKVSEMFTFTRDLINKFIKTATPVVFNDVMWIGGITVYFIAYSKLGTNATATMQIANTINNTFNIFAIGIAIATSIVIGNKIGAGKESEAKEAAIKINIFGVFLGIIVGIFFYFLSPLIVLLFKITPETKANVITVLKIMSVFVPIRFFGAVQILGVLRGGGDVLYAIIVELIAVWGIGVPLSFLGATYFKYPITTVYFFVCMEEPFKMIATLPRLISGKWIRNLVK</sequence>
<evidence type="ECO:0000256" key="2">
    <source>
        <dbReference type="ARBA" id="ARBA00022448"/>
    </source>
</evidence>
<reference evidence="8 9" key="1">
    <citation type="submission" date="2018-06" db="EMBL/GenBank/DDBJ databases">
        <authorList>
            <consortium name="Pathogen Informatics"/>
            <person name="Doyle S."/>
        </authorList>
    </citation>
    <scope>NUCLEOTIDE SEQUENCE [LARGE SCALE GENOMIC DNA]</scope>
    <source>
        <strain evidence="8 9">NCTC10723</strain>
    </source>
</reference>
<accession>A0A377GY79</accession>
<feature type="transmembrane region" description="Helical" evidence="7">
    <location>
        <begin position="91"/>
        <end position="114"/>
    </location>
</feature>
<feature type="transmembrane region" description="Helical" evidence="7">
    <location>
        <begin position="166"/>
        <end position="185"/>
    </location>
</feature>
<evidence type="ECO:0000256" key="4">
    <source>
        <dbReference type="ARBA" id="ARBA00022692"/>
    </source>
</evidence>
<dbReference type="GO" id="GO:0015297">
    <property type="term" value="F:antiporter activity"/>
    <property type="evidence" value="ECO:0007669"/>
    <property type="project" value="InterPro"/>
</dbReference>
<keyword evidence="4 7" id="KW-0812">Transmembrane</keyword>
<feature type="transmembrane region" description="Helical" evidence="7">
    <location>
        <begin position="324"/>
        <end position="348"/>
    </location>
</feature>
<keyword evidence="9" id="KW-1185">Reference proteome</keyword>
<dbReference type="EMBL" id="UGGU01000003">
    <property type="protein sequence ID" value="STO31939.1"/>
    <property type="molecule type" value="Genomic_DNA"/>
</dbReference>
<gene>
    <name evidence="8" type="primary">mdtK_4</name>
    <name evidence="8" type="ORF">NCTC10723_01403</name>
</gene>
<feature type="transmembrane region" description="Helical" evidence="7">
    <location>
        <begin position="360"/>
        <end position="383"/>
    </location>
</feature>
<dbReference type="Proteomes" id="UP000255328">
    <property type="component" value="Unassembled WGS sequence"/>
</dbReference>
<evidence type="ECO:0000313" key="8">
    <source>
        <dbReference type="EMBL" id="STO31939.1"/>
    </source>
</evidence>
<dbReference type="GO" id="GO:0005886">
    <property type="term" value="C:plasma membrane"/>
    <property type="evidence" value="ECO:0007669"/>
    <property type="project" value="UniProtKB-SubCell"/>
</dbReference>
<name>A0A377GY79_9FUSO</name>
<comment type="subcellular location">
    <subcellularLocation>
        <location evidence="1">Cell membrane</location>
        <topology evidence="1">Multi-pass membrane protein</topology>
    </subcellularLocation>
</comment>
<dbReference type="OrthoDB" id="9780160at2"/>
<feature type="transmembrane region" description="Helical" evidence="7">
    <location>
        <begin position="12"/>
        <end position="35"/>
    </location>
</feature>
<dbReference type="GO" id="GO:0042910">
    <property type="term" value="F:xenobiotic transmembrane transporter activity"/>
    <property type="evidence" value="ECO:0007669"/>
    <property type="project" value="InterPro"/>
</dbReference>
<evidence type="ECO:0000313" key="9">
    <source>
        <dbReference type="Proteomes" id="UP000255328"/>
    </source>
</evidence>
<evidence type="ECO:0000256" key="6">
    <source>
        <dbReference type="ARBA" id="ARBA00023136"/>
    </source>
</evidence>
<dbReference type="InterPro" id="IPR048279">
    <property type="entry name" value="MdtK-like"/>
</dbReference>
<organism evidence="8 9">
    <name type="scientific">Fusobacterium necrogenes</name>
    <dbReference type="NCBI Taxonomy" id="858"/>
    <lineage>
        <taxon>Bacteria</taxon>
        <taxon>Fusobacteriati</taxon>
        <taxon>Fusobacteriota</taxon>
        <taxon>Fusobacteriia</taxon>
        <taxon>Fusobacteriales</taxon>
        <taxon>Fusobacteriaceae</taxon>
        <taxon>Fusobacterium</taxon>
    </lineage>
</organism>
<dbReference type="InterPro" id="IPR002528">
    <property type="entry name" value="MATE_fam"/>
</dbReference>
<keyword evidence="3" id="KW-1003">Cell membrane</keyword>
<evidence type="ECO:0000256" key="5">
    <source>
        <dbReference type="ARBA" id="ARBA00022989"/>
    </source>
</evidence>
<dbReference type="RefSeq" id="WP_115270696.1">
    <property type="nucleotide sequence ID" value="NZ_UGGU01000003.1"/>
</dbReference>
<dbReference type="PANTHER" id="PTHR42925:SF2">
    <property type="entry name" value="NA+ DRIVEN MULTIDRUG EFFLUX PUMP"/>
    <property type="match status" value="1"/>
</dbReference>
<dbReference type="Pfam" id="PF01554">
    <property type="entry name" value="MatE"/>
    <property type="match status" value="2"/>
</dbReference>
<proteinExistence type="predicted"/>
<evidence type="ECO:0000256" key="1">
    <source>
        <dbReference type="ARBA" id="ARBA00004651"/>
    </source>
</evidence>
<feature type="transmembrane region" description="Helical" evidence="7">
    <location>
        <begin position="287"/>
        <end position="304"/>
    </location>
</feature>
<dbReference type="AlphaFoldDB" id="A0A377GY79"/>
<dbReference type="NCBIfam" id="TIGR00797">
    <property type="entry name" value="matE"/>
    <property type="match status" value="1"/>
</dbReference>
<dbReference type="PANTHER" id="PTHR42925">
    <property type="entry name" value="MULTIDRUG AND TOXIN EFFLUX PROTEIN MATE FAMILY"/>
    <property type="match status" value="1"/>
</dbReference>
<protein>
    <submittedName>
        <fullName evidence="8">Multidrug-efflux transporter</fullName>
    </submittedName>
</protein>
<keyword evidence="5 7" id="KW-1133">Transmembrane helix</keyword>
<keyword evidence="6 7" id="KW-0472">Membrane</keyword>
<evidence type="ECO:0000256" key="3">
    <source>
        <dbReference type="ARBA" id="ARBA00022475"/>
    </source>
</evidence>
<evidence type="ECO:0000256" key="7">
    <source>
        <dbReference type="SAM" id="Phobius"/>
    </source>
</evidence>
<dbReference type="InterPro" id="IPR047135">
    <property type="entry name" value="YsiQ"/>
</dbReference>
<feature type="transmembrane region" description="Helical" evidence="7">
    <location>
        <begin position="60"/>
        <end position="79"/>
    </location>
</feature>